<name>A0A9Q1FYY2_SYNKA</name>
<evidence type="ECO:0000313" key="3">
    <source>
        <dbReference type="Proteomes" id="UP001152622"/>
    </source>
</evidence>
<proteinExistence type="predicted"/>
<dbReference type="AlphaFoldDB" id="A0A9Q1FYY2"/>
<sequence length="79" mass="8273">MERSGRGRETGSAVSSGEAAVKGTNSQERWQASCTPRPLFPARAGLPRTRAAPAPSPLRAGCQLGLFPRPPSEEAATAR</sequence>
<protein>
    <submittedName>
        <fullName evidence="2">Uncharacterized protein</fullName>
    </submittedName>
</protein>
<gene>
    <name evidence="2" type="ORF">SKAU_G00104770</name>
</gene>
<reference evidence="2" key="1">
    <citation type="journal article" date="2023" name="Science">
        <title>Genome structures resolve the early diversification of teleost fishes.</title>
        <authorList>
            <person name="Parey E."/>
            <person name="Louis A."/>
            <person name="Montfort J."/>
            <person name="Bouchez O."/>
            <person name="Roques C."/>
            <person name="Iampietro C."/>
            <person name="Lluch J."/>
            <person name="Castinel A."/>
            <person name="Donnadieu C."/>
            <person name="Desvignes T."/>
            <person name="Floi Bucao C."/>
            <person name="Jouanno E."/>
            <person name="Wen M."/>
            <person name="Mejri S."/>
            <person name="Dirks R."/>
            <person name="Jansen H."/>
            <person name="Henkel C."/>
            <person name="Chen W.J."/>
            <person name="Zahm M."/>
            <person name="Cabau C."/>
            <person name="Klopp C."/>
            <person name="Thompson A.W."/>
            <person name="Robinson-Rechavi M."/>
            <person name="Braasch I."/>
            <person name="Lecointre G."/>
            <person name="Bobe J."/>
            <person name="Postlethwait J.H."/>
            <person name="Berthelot C."/>
            <person name="Roest Crollius H."/>
            <person name="Guiguen Y."/>
        </authorList>
    </citation>
    <scope>NUCLEOTIDE SEQUENCE</scope>
    <source>
        <strain evidence="2">WJC10195</strain>
    </source>
</reference>
<evidence type="ECO:0000313" key="2">
    <source>
        <dbReference type="EMBL" id="KAJ8370449.1"/>
    </source>
</evidence>
<evidence type="ECO:0000256" key="1">
    <source>
        <dbReference type="SAM" id="MobiDB-lite"/>
    </source>
</evidence>
<feature type="region of interest" description="Disordered" evidence="1">
    <location>
        <begin position="1"/>
        <end position="79"/>
    </location>
</feature>
<dbReference type="Proteomes" id="UP001152622">
    <property type="component" value="Chromosome 3"/>
</dbReference>
<dbReference type="EMBL" id="JAINUF010000003">
    <property type="protein sequence ID" value="KAJ8370449.1"/>
    <property type="molecule type" value="Genomic_DNA"/>
</dbReference>
<keyword evidence="3" id="KW-1185">Reference proteome</keyword>
<organism evidence="2 3">
    <name type="scientific">Synaphobranchus kaupii</name>
    <name type="common">Kaup's arrowtooth eel</name>
    <dbReference type="NCBI Taxonomy" id="118154"/>
    <lineage>
        <taxon>Eukaryota</taxon>
        <taxon>Metazoa</taxon>
        <taxon>Chordata</taxon>
        <taxon>Craniata</taxon>
        <taxon>Vertebrata</taxon>
        <taxon>Euteleostomi</taxon>
        <taxon>Actinopterygii</taxon>
        <taxon>Neopterygii</taxon>
        <taxon>Teleostei</taxon>
        <taxon>Anguilliformes</taxon>
        <taxon>Synaphobranchidae</taxon>
        <taxon>Synaphobranchus</taxon>
    </lineage>
</organism>
<accession>A0A9Q1FYY2</accession>
<comment type="caution">
    <text evidence="2">The sequence shown here is derived from an EMBL/GenBank/DDBJ whole genome shotgun (WGS) entry which is preliminary data.</text>
</comment>
<feature type="compositionally biased region" description="Polar residues" evidence="1">
    <location>
        <begin position="23"/>
        <end position="34"/>
    </location>
</feature>